<reference evidence="2" key="2">
    <citation type="journal article" date="2023" name="Infect Dis Poverty">
        <title>Chromosome-scale genome of the human blood fluke Schistosoma mekongi and its implications for public health.</title>
        <authorList>
            <person name="Zhou M."/>
            <person name="Xu L."/>
            <person name="Xu D."/>
            <person name="Chen W."/>
            <person name="Khan J."/>
            <person name="Hu Y."/>
            <person name="Huang H."/>
            <person name="Wei H."/>
            <person name="Zhang Y."/>
            <person name="Chusongsang P."/>
            <person name="Tanasarnprasert K."/>
            <person name="Hu X."/>
            <person name="Limpanont Y."/>
            <person name="Lv Z."/>
        </authorList>
    </citation>
    <scope>NUCLEOTIDE SEQUENCE</scope>
    <source>
        <strain evidence="2">LV_2022a</strain>
    </source>
</reference>
<dbReference type="EMBL" id="JALJAT010000001">
    <property type="protein sequence ID" value="KAK4475707.1"/>
    <property type="molecule type" value="Genomic_DNA"/>
</dbReference>
<keyword evidence="1" id="KW-1133">Transmembrane helix</keyword>
<organism evidence="2 3">
    <name type="scientific">Schistosoma mekongi</name>
    <name type="common">Parasitic worm</name>
    <dbReference type="NCBI Taxonomy" id="38744"/>
    <lineage>
        <taxon>Eukaryota</taxon>
        <taxon>Metazoa</taxon>
        <taxon>Spiralia</taxon>
        <taxon>Lophotrochozoa</taxon>
        <taxon>Platyhelminthes</taxon>
        <taxon>Trematoda</taxon>
        <taxon>Digenea</taxon>
        <taxon>Strigeidida</taxon>
        <taxon>Schistosomatoidea</taxon>
        <taxon>Schistosomatidae</taxon>
        <taxon>Schistosoma</taxon>
    </lineage>
</organism>
<dbReference type="AlphaFoldDB" id="A0AAE2D971"/>
<evidence type="ECO:0000256" key="1">
    <source>
        <dbReference type="SAM" id="Phobius"/>
    </source>
</evidence>
<evidence type="ECO:0000313" key="3">
    <source>
        <dbReference type="Proteomes" id="UP001292079"/>
    </source>
</evidence>
<dbReference type="Proteomes" id="UP001292079">
    <property type="component" value="Unassembled WGS sequence"/>
</dbReference>
<keyword evidence="1" id="KW-0812">Transmembrane</keyword>
<keyword evidence="3" id="KW-1185">Reference proteome</keyword>
<gene>
    <name evidence="2" type="ORF">MN116_000972</name>
</gene>
<sequence>MSIMITSNSYRLDHVLLRRGLSTASALIQPKVTEKQRRTVDSCCAIEVTSDRLSYAALCLDPENKNSVILSSWNSLSLNLPSGREFRPSVCSSMAYNCSNIIKNNILSNNFGKYTDIILRPIIPSTSFPINHKLNNHNIHQAVITGYLLAFLSYNIDNTPTNRFNISTNCPTNEILVKWINQPTSHWTILLNHQIFNKPTNIVFSLLPINSKYDLTKHSVSTTLNNNNDTLEMIYLQVTSSQLYTIYKCTNLMNQKDITTVQFLLARCLFTCMYYLLQDKYSMITKSMMNYYLK</sequence>
<comment type="caution">
    <text evidence="2">The sequence shown here is derived from an EMBL/GenBank/DDBJ whole genome shotgun (WGS) entry which is preliminary data.</text>
</comment>
<proteinExistence type="predicted"/>
<feature type="transmembrane region" description="Helical" evidence="1">
    <location>
        <begin position="258"/>
        <end position="277"/>
    </location>
</feature>
<accession>A0AAE2D971</accession>
<keyword evidence="1" id="KW-0472">Membrane</keyword>
<reference evidence="2" key="1">
    <citation type="submission" date="2022-04" db="EMBL/GenBank/DDBJ databases">
        <authorList>
            <person name="Xu L."/>
            <person name="Lv Z."/>
        </authorList>
    </citation>
    <scope>NUCLEOTIDE SEQUENCE</scope>
    <source>
        <strain evidence="2">LV_2022a</strain>
    </source>
</reference>
<protein>
    <submittedName>
        <fullName evidence="2">Uncharacterized protein</fullName>
    </submittedName>
</protein>
<name>A0AAE2D971_SCHME</name>
<evidence type="ECO:0000313" key="2">
    <source>
        <dbReference type="EMBL" id="KAK4475707.1"/>
    </source>
</evidence>